<dbReference type="InterPro" id="IPR000683">
    <property type="entry name" value="Gfo/Idh/MocA-like_OxRdtase_N"/>
</dbReference>
<dbReference type="InterPro" id="IPR055170">
    <property type="entry name" value="GFO_IDH_MocA-like_dom"/>
</dbReference>
<feature type="domain" description="Gfo/Idh/MocA-like oxidoreductase N-terminal" evidence="1">
    <location>
        <begin position="13"/>
        <end position="143"/>
    </location>
</feature>
<dbReference type="AlphaFoldDB" id="A0A176YPN4"/>
<comment type="caution">
    <text evidence="3">The sequence shown here is derived from an EMBL/GenBank/DDBJ whole genome shotgun (WGS) entry which is preliminary data.</text>
</comment>
<proteinExistence type="predicted"/>
<evidence type="ECO:0000259" key="1">
    <source>
        <dbReference type="Pfam" id="PF01408"/>
    </source>
</evidence>
<dbReference type="GO" id="GO:0000166">
    <property type="term" value="F:nucleotide binding"/>
    <property type="evidence" value="ECO:0007669"/>
    <property type="project" value="InterPro"/>
</dbReference>
<keyword evidence="4" id="KW-1185">Reference proteome</keyword>
<dbReference type="SUPFAM" id="SSF55347">
    <property type="entry name" value="Glyceraldehyde-3-phosphate dehydrogenase-like, C-terminal domain"/>
    <property type="match status" value="1"/>
</dbReference>
<protein>
    <recommendedName>
        <fullName evidence="5">Oxidoreductase</fullName>
    </recommendedName>
</protein>
<dbReference type="OrthoDB" id="9815825at2"/>
<dbReference type="PANTHER" id="PTHR43708">
    <property type="entry name" value="CONSERVED EXPRESSED OXIDOREDUCTASE (EUROFUNG)"/>
    <property type="match status" value="1"/>
</dbReference>
<evidence type="ECO:0008006" key="5">
    <source>
        <dbReference type="Google" id="ProtNLM"/>
    </source>
</evidence>
<accession>A0A176YPN4</accession>
<dbReference type="InterPro" id="IPR036291">
    <property type="entry name" value="NAD(P)-bd_dom_sf"/>
</dbReference>
<evidence type="ECO:0000313" key="3">
    <source>
        <dbReference type="EMBL" id="OAF09252.1"/>
    </source>
</evidence>
<dbReference type="Pfam" id="PF22725">
    <property type="entry name" value="GFO_IDH_MocA_C3"/>
    <property type="match status" value="1"/>
</dbReference>
<feature type="domain" description="GFO/IDH/MocA-like oxidoreductase" evidence="2">
    <location>
        <begin position="151"/>
        <end position="282"/>
    </location>
</feature>
<dbReference type="Pfam" id="PF01408">
    <property type="entry name" value="GFO_IDH_MocA"/>
    <property type="match status" value="1"/>
</dbReference>
<dbReference type="Proteomes" id="UP000076959">
    <property type="component" value="Unassembled WGS sequence"/>
</dbReference>
<dbReference type="Gene3D" id="3.40.50.720">
    <property type="entry name" value="NAD(P)-binding Rossmann-like Domain"/>
    <property type="match status" value="1"/>
</dbReference>
<name>A0A176YPN4_9BRAD</name>
<gene>
    <name evidence="3" type="ORF">AYJ54_13370</name>
</gene>
<sequence length="391" mass="41144">MTNPVFAALGRPFRLGIVGGAPPSMIGPVHRIAASMDQCFTLAAGVLSSRPERSRAAGVAVGLVESRCYGTVEDLIAGERARDDGIEAVAIITPNDSHARYLKLAISAGLDVMIEKPLCNDLGDAKTLRELAASTGCAVAVTHTYSGYPMVREMRARCLAGEIGAVRLVQVEYLAGGLATAVELGPDGHQRWRLQPERSGPSLVLGDIGTHAHHLVSFVTGQPFETVSADVGALHPGRKVHDVAQVRFRLAGGIRGQLDVCNAAAGMSNHIGLRVYGETGHMEWLHRRHNELAIASLNGEVRVIAAGQPMLTADAQHSSRLLHPGHPEGLHEAVANLYCGLADMMLARRGHATSGAPRLVPTIDDGVAGLAFVMACLESSARDGAAVFLGS</sequence>
<dbReference type="RefSeq" id="WP_082905695.1">
    <property type="nucleotide sequence ID" value="NZ_LUUB01000056.1"/>
</dbReference>
<reference evidence="3 4" key="1">
    <citation type="submission" date="2016-03" db="EMBL/GenBank/DDBJ databases">
        <title>Draft Genome Sequence of the Strain BR 10245 (Bradyrhizobium sp.) isolated from nodules of Centrolobium paraense.</title>
        <authorList>
            <person name="Simoes-Araujo J.L.Sr."/>
            <person name="Barauna A.C."/>
            <person name="Silva K."/>
            <person name="Zilli J.E."/>
        </authorList>
    </citation>
    <scope>NUCLEOTIDE SEQUENCE [LARGE SCALE GENOMIC DNA]</scope>
    <source>
        <strain evidence="3 4">BR 10245</strain>
    </source>
</reference>
<organism evidence="3 4">
    <name type="scientific">Bradyrhizobium centrolobii</name>
    <dbReference type="NCBI Taxonomy" id="1505087"/>
    <lineage>
        <taxon>Bacteria</taxon>
        <taxon>Pseudomonadati</taxon>
        <taxon>Pseudomonadota</taxon>
        <taxon>Alphaproteobacteria</taxon>
        <taxon>Hyphomicrobiales</taxon>
        <taxon>Nitrobacteraceae</taxon>
        <taxon>Bradyrhizobium</taxon>
    </lineage>
</organism>
<dbReference type="SUPFAM" id="SSF51735">
    <property type="entry name" value="NAD(P)-binding Rossmann-fold domains"/>
    <property type="match status" value="1"/>
</dbReference>
<evidence type="ECO:0000313" key="4">
    <source>
        <dbReference type="Proteomes" id="UP000076959"/>
    </source>
</evidence>
<dbReference type="STRING" id="1505087.AYJ54_13370"/>
<dbReference type="Gene3D" id="3.30.360.10">
    <property type="entry name" value="Dihydrodipicolinate Reductase, domain 2"/>
    <property type="match status" value="1"/>
</dbReference>
<dbReference type="PANTHER" id="PTHR43708:SF3">
    <property type="entry name" value="OXIDOREDUCTASE"/>
    <property type="match status" value="1"/>
</dbReference>
<dbReference type="EMBL" id="LUUB01000056">
    <property type="protein sequence ID" value="OAF09252.1"/>
    <property type="molecule type" value="Genomic_DNA"/>
</dbReference>
<evidence type="ECO:0000259" key="2">
    <source>
        <dbReference type="Pfam" id="PF22725"/>
    </source>
</evidence>
<dbReference type="InterPro" id="IPR051317">
    <property type="entry name" value="Gfo/Idh/MocA_oxidoreduct"/>
</dbReference>